<evidence type="ECO:0000313" key="1">
    <source>
        <dbReference type="EMBL" id="KAG0262387.1"/>
    </source>
</evidence>
<dbReference type="Proteomes" id="UP000807716">
    <property type="component" value="Unassembled WGS sequence"/>
</dbReference>
<name>A0A9P6U744_9FUNG</name>
<gene>
    <name evidence="1" type="ORF">DFQ27_002369</name>
</gene>
<evidence type="ECO:0000313" key="2">
    <source>
        <dbReference type="Proteomes" id="UP000807716"/>
    </source>
</evidence>
<protein>
    <recommendedName>
        <fullName evidence="3">F-box domain-containing protein</fullName>
    </recommendedName>
</protein>
<sequence length="582" mass="66659">MNAFSIPEILMAVGHHLTLHELTVCARVNKLWQATLSPLLYREVHRTALERGLVVTPMVAPFIRKLKVAHESPGMETLVQHCQDLVSVHMTSLQSAQDWQCLLRLVERNLRLRALTIEFSPWGLDLDWSALVAAFSPRPSSSTLPSSSSSVRQSTISELSIQDHYNLFRGPQVLALFDALPALRVFRFNGRSCEEARFRWLMHARKRRNKQLQQECSAEKRTHQQRQLSLKRTTFGLRVLEVTESSNRLAMTLLEFLPKLEILRMTSNAVDMDEFPASMATICPKLHTLEILHRLRVHIQYPTIDSASDDPFVNTVNAERAMRGVQGCRPHSLIKVILAEAYTGGLIIQTLLEHQCRSLQVLRLIMSRPSVTSHHLQQLLTMCPELRDLTVIGFAIENRLTLRDAVREPWVCTKIECLRIAMRCYLFGEEELLPSQHHHSLDEQGLLHPQHHQHPVACRTLEQQFYKQLGQLEHLQYLHITGRPPLEGRFLSTTKHALLSDTLSWSLDRGLGAMAGRPGAGQRLQTLNMGLGDHWMGLAEIQWMHQHFPKLTRITGLSHSRSRQRDQAEAWVRQHWPGVELE</sequence>
<proteinExistence type="predicted"/>
<dbReference type="EMBL" id="JAAAJB010000189">
    <property type="protein sequence ID" value="KAG0262387.1"/>
    <property type="molecule type" value="Genomic_DNA"/>
</dbReference>
<organism evidence="1 2">
    <name type="scientific">Actinomortierella ambigua</name>
    <dbReference type="NCBI Taxonomy" id="1343610"/>
    <lineage>
        <taxon>Eukaryota</taxon>
        <taxon>Fungi</taxon>
        <taxon>Fungi incertae sedis</taxon>
        <taxon>Mucoromycota</taxon>
        <taxon>Mortierellomycotina</taxon>
        <taxon>Mortierellomycetes</taxon>
        <taxon>Mortierellales</taxon>
        <taxon>Mortierellaceae</taxon>
        <taxon>Actinomortierella</taxon>
    </lineage>
</organism>
<dbReference type="OrthoDB" id="2443172at2759"/>
<comment type="caution">
    <text evidence="1">The sequence shown here is derived from an EMBL/GenBank/DDBJ whole genome shotgun (WGS) entry which is preliminary data.</text>
</comment>
<evidence type="ECO:0008006" key="3">
    <source>
        <dbReference type="Google" id="ProtNLM"/>
    </source>
</evidence>
<dbReference type="SUPFAM" id="SSF52047">
    <property type="entry name" value="RNI-like"/>
    <property type="match status" value="1"/>
</dbReference>
<reference evidence="1" key="1">
    <citation type="journal article" date="2020" name="Fungal Divers.">
        <title>Resolving the Mortierellaceae phylogeny through synthesis of multi-gene phylogenetics and phylogenomics.</title>
        <authorList>
            <person name="Vandepol N."/>
            <person name="Liber J."/>
            <person name="Desiro A."/>
            <person name="Na H."/>
            <person name="Kennedy M."/>
            <person name="Barry K."/>
            <person name="Grigoriev I.V."/>
            <person name="Miller A.N."/>
            <person name="O'Donnell K."/>
            <person name="Stajich J.E."/>
            <person name="Bonito G."/>
        </authorList>
    </citation>
    <scope>NUCLEOTIDE SEQUENCE</scope>
    <source>
        <strain evidence="1">BC1065</strain>
    </source>
</reference>
<keyword evidence="2" id="KW-1185">Reference proteome</keyword>
<accession>A0A9P6U744</accession>
<dbReference type="AlphaFoldDB" id="A0A9P6U744"/>
<dbReference type="InterPro" id="IPR032675">
    <property type="entry name" value="LRR_dom_sf"/>
</dbReference>
<dbReference type="Gene3D" id="3.80.10.10">
    <property type="entry name" value="Ribonuclease Inhibitor"/>
    <property type="match status" value="1"/>
</dbReference>